<evidence type="ECO:0008006" key="4">
    <source>
        <dbReference type="Google" id="ProtNLM"/>
    </source>
</evidence>
<reference evidence="2 3" key="1">
    <citation type="submission" date="2017-11" db="EMBL/GenBank/DDBJ databases">
        <title>De-novo sequencing of pomegranate (Punica granatum L.) genome.</title>
        <authorList>
            <person name="Akparov Z."/>
            <person name="Amiraslanov A."/>
            <person name="Hajiyeva S."/>
            <person name="Abbasov M."/>
            <person name="Kaur K."/>
            <person name="Hamwieh A."/>
            <person name="Solovyev V."/>
            <person name="Salamov A."/>
            <person name="Braich B."/>
            <person name="Kosarev P."/>
            <person name="Mahmoud A."/>
            <person name="Hajiyev E."/>
            <person name="Babayeva S."/>
            <person name="Izzatullayeva V."/>
            <person name="Mammadov A."/>
            <person name="Mammadov A."/>
            <person name="Sharifova S."/>
            <person name="Ojaghi J."/>
            <person name="Eynullazada K."/>
            <person name="Bayramov B."/>
            <person name="Abdulazimova A."/>
            <person name="Shahmuradov I."/>
        </authorList>
    </citation>
    <scope>NUCLEOTIDE SEQUENCE [LARGE SCALE GENOMIC DNA]</scope>
    <source>
        <strain evidence="3">cv. AG2017</strain>
        <tissue evidence="2">Leaf</tissue>
    </source>
</reference>
<dbReference type="EMBL" id="PGOL01003436">
    <property type="protein sequence ID" value="PKI41220.1"/>
    <property type="molecule type" value="Genomic_DNA"/>
</dbReference>
<gene>
    <name evidence="2" type="ORF">CRG98_038389</name>
</gene>
<organism evidence="2 3">
    <name type="scientific">Punica granatum</name>
    <name type="common">Pomegranate</name>
    <dbReference type="NCBI Taxonomy" id="22663"/>
    <lineage>
        <taxon>Eukaryota</taxon>
        <taxon>Viridiplantae</taxon>
        <taxon>Streptophyta</taxon>
        <taxon>Embryophyta</taxon>
        <taxon>Tracheophyta</taxon>
        <taxon>Spermatophyta</taxon>
        <taxon>Magnoliopsida</taxon>
        <taxon>eudicotyledons</taxon>
        <taxon>Gunneridae</taxon>
        <taxon>Pentapetalae</taxon>
        <taxon>rosids</taxon>
        <taxon>malvids</taxon>
        <taxon>Myrtales</taxon>
        <taxon>Lythraceae</taxon>
        <taxon>Punica</taxon>
    </lineage>
</organism>
<evidence type="ECO:0000256" key="1">
    <source>
        <dbReference type="SAM" id="MobiDB-lite"/>
    </source>
</evidence>
<accession>A0A2I0IC25</accession>
<protein>
    <recommendedName>
        <fullName evidence="4">Extensin-like</fullName>
    </recommendedName>
</protein>
<feature type="compositionally biased region" description="Polar residues" evidence="1">
    <location>
        <begin position="102"/>
        <end position="115"/>
    </location>
</feature>
<sequence>MITGCPRIVGVPLLSHLGSTLIFPGRVVRQLGGLQDVPAEEDRLPFRIQWADSTSMAPARFLQIREVITTGVTPLPDSPTSQDGGRGSRRCFRRSQPFGPESLSTTANARSTASHSCRRTPGVFRRPSNTSLAPGVFKGGSAAGLTNFRHHRRPSPHRSARGHSQSNGRQHGRATCPTQGTKVASSSSTPPPGQGPTADPTLWVPQTQAPENVEVPAPPTLHTSVAHPFTSPYPPPPAPTAVPLPPATFLSSEHILSAPPPVSIPAPAMAYTIPPPTIFQASAAPAPTHHQATELPPYPSLQPHAGLSYQAPPPINTTFHEPGTPTHAAQFTSPTHFFPEADAEQERRLKRMEETIRALQANDVRPDARYGDCSLFLGMRLPPKFKAPEFKTYEGTTDPRHYLHHYRGKMLQYWEYEEFVIHSF</sequence>
<evidence type="ECO:0000313" key="2">
    <source>
        <dbReference type="EMBL" id="PKI41220.1"/>
    </source>
</evidence>
<proteinExistence type="predicted"/>
<feature type="compositionally biased region" description="Basic residues" evidence="1">
    <location>
        <begin position="148"/>
        <end position="161"/>
    </location>
</feature>
<name>A0A2I0IC25_PUNGR</name>
<feature type="region of interest" description="Disordered" evidence="1">
    <location>
        <begin position="281"/>
        <end position="337"/>
    </location>
</feature>
<feature type="region of interest" description="Disordered" evidence="1">
    <location>
        <begin position="71"/>
        <end position="239"/>
    </location>
</feature>
<dbReference type="AlphaFoldDB" id="A0A2I0IC25"/>
<dbReference type="Proteomes" id="UP000233551">
    <property type="component" value="Unassembled WGS sequence"/>
</dbReference>
<keyword evidence="3" id="KW-1185">Reference proteome</keyword>
<comment type="caution">
    <text evidence="2">The sequence shown here is derived from an EMBL/GenBank/DDBJ whole genome shotgun (WGS) entry which is preliminary data.</text>
</comment>
<evidence type="ECO:0000313" key="3">
    <source>
        <dbReference type="Proteomes" id="UP000233551"/>
    </source>
</evidence>